<dbReference type="InterPro" id="IPR051600">
    <property type="entry name" value="Beta-PGM-like"/>
</dbReference>
<evidence type="ECO:0000313" key="7">
    <source>
        <dbReference type="Proteomes" id="UP000236394"/>
    </source>
</evidence>
<proteinExistence type="inferred from homology"/>
<evidence type="ECO:0000256" key="4">
    <source>
        <dbReference type="ARBA" id="ARBA00022842"/>
    </source>
</evidence>
<comment type="similarity">
    <text evidence="2">Belongs to the HAD-like hydrolase superfamily. CbbY/CbbZ/Gph/YieH family.</text>
</comment>
<dbReference type="SFLD" id="SFLDS00003">
    <property type="entry name" value="Haloacid_Dehalogenase"/>
    <property type="match status" value="1"/>
</dbReference>
<dbReference type="SFLD" id="SFLDG01135">
    <property type="entry name" value="C1.5.6:_HAD__Beta-PGM__Phospha"/>
    <property type="match status" value="1"/>
</dbReference>
<dbReference type="InterPro" id="IPR006439">
    <property type="entry name" value="HAD-SF_hydro_IA"/>
</dbReference>
<evidence type="ECO:0000256" key="1">
    <source>
        <dbReference type="ARBA" id="ARBA00001946"/>
    </source>
</evidence>
<name>A0A2J8B0T8_9FIRM</name>
<dbReference type="PANTHER" id="PTHR46193">
    <property type="entry name" value="6-PHOSPHOGLUCONATE PHOSPHATASE"/>
    <property type="match status" value="1"/>
</dbReference>
<dbReference type="GO" id="GO:0046872">
    <property type="term" value="F:metal ion binding"/>
    <property type="evidence" value="ECO:0007669"/>
    <property type="project" value="UniProtKB-KW"/>
</dbReference>
<dbReference type="Proteomes" id="UP000236394">
    <property type="component" value="Unassembled WGS sequence"/>
</dbReference>
<dbReference type="RefSeq" id="WP_102892613.1">
    <property type="nucleotide sequence ID" value="NZ_NBZD01000003.1"/>
</dbReference>
<gene>
    <name evidence="6" type="ORF">B7R76_05965</name>
</gene>
<dbReference type="NCBIfam" id="TIGR01509">
    <property type="entry name" value="HAD-SF-IA-v3"/>
    <property type="match status" value="1"/>
</dbReference>
<dbReference type="EMBL" id="NBZD01000003">
    <property type="protein sequence ID" value="PNH18384.1"/>
    <property type="molecule type" value="Genomic_DNA"/>
</dbReference>
<dbReference type="PANTHER" id="PTHR46193:SF18">
    <property type="entry name" value="HEXITOL PHOSPHATASE B"/>
    <property type="match status" value="1"/>
</dbReference>
<evidence type="ECO:0000256" key="2">
    <source>
        <dbReference type="ARBA" id="ARBA00006171"/>
    </source>
</evidence>
<keyword evidence="3" id="KW-0479">Metal-binding</keyword>
<accession>A0A2J8B0T8</accession>
<comment type="cofactor">
    <cofactor evidence="1">
        <name>Mg(2+)</name>
        <dbReference type="ChEBI" id="CHEBI:18420"/>
    </cofactor>
</comment>
<dbReference type="GO" id="GO:0003824">
    <property type="term" value="F:catalytic activity"/>
    <property type="evidence" value="ECO:0007669"/>
    <property type="project" value="UniProtKB-ARBA"/>
</dbReference>
<keyword evidence="5" id="KW-0119">Carbohydrate metabolism</keyword>
<sequence length="222" mass="24717">MNKAKIRAVIFDMDGVLVDSEVDFIKRLRRVLQKQRIVPPEQMLVEMVGAGEKLLNDILQRYLPQITWSKLVKAFLADCVTFPLDYPGLLFADVKPFFAFLRSNGYRVGLASASELPTVRKVLEDCELVTFFDTIYSGTDVVNSKPHPEIYLKAAAAMQVEPAECLIVEDSEYGIRAAVAAGAGVVAARRDCHFNLDQSAADIIFDDMRELEAVLAKDKQGD</sequence>
<dbReference type="NCBIfam" id="TIGR01549">
    <property type="entry name" value="HAD-SF-IA-v1"/>
    <property type="match status" value="1"/>
</dbReference>
<dbReference type="InterPro" id="IPR023214">
    <property type="entry name" value="HAD_sf"/>
</dbReference>
<dbReference type="InterPro" id="IPR023198">
    <property type="entry name" value="PGP-like_dom2"/>
</dbReference>
<evidence type="ECO:0000256" key="5">
    <source>
        <dbReference type="ARBA" id="ARBA00023277"/>
    </source>
</evidence>
<dbReference type="SUPFAM" id="SSF56784">
    <property type="entry name" value="HAD-like"/>
    <property type="match status" value="1"/>
</dbReference>
<evidence type="ECO:0000313" key="6">
    <source>
        <dbReference type="EMBL" id="PNH18384.1"/>
    </source>
</evidence>
<reference evidence="7" key="1">
    <citation type="submission" date="2017-04" db="EMBL/GenBank/DDBJ databases">
        <authorList>
            <person name="Bumgarner R.E."/>
            <person name="Fredricks D.N."/>
            <person name="Srinivasan S."/>
        </authorList>
    </citation>
    <scope>NUCLEOTIDE SEQUENCE [LARGE SCALE GENOMIC DNA]</scope>
    <source>
        <strain evidence="7">KA00405</strain>
    </source>
</reference>
<comment type="caution">
    <text evidence="6">The sequence shown here is derived from an EMBL/GenBank/DDBJ whole genome shotgun (WGS) entry which is preliminary data.</text>
</comment>
<protein>
    <recommendedName>
        <fullName evidence="8">HAD hydrolase, family IA, variant 3</fullName>
    </recommendedName>
</protein>
<evidence type="ECO:0008006" key="8">
    <source>
        <dbReference type="Google" id="ProtNLM"/>
    </source>
</evidence>
<dbReference type="SFLD" id="SFLDG01129">
    <property type="entry name" value="C1.5:_HAD__Beta-PGM__Phosphata"/>
    <property type="match status" value="1"/>
</dbReference>
<dbReference type="Pfam" id="PF00702">
    <property type="entry name" value="Hydrolase"/>
    <property type="match status" value="1"/>
</dbReference>
<organism evidence="6 7">
    <name type="scientific">Mageeibacillus indolicus</name>
    <dbReference type="NCBI Taxonomy" id="884684"/>
    <lineage>
        <taxon>Bacteria</taxon>
        <taxon>Bacillati</taxon>
        <taxon>Bacillota</taxon>
        <taxon>Clostridia</taxon>
        <taxon>Eubacteriales</taxon>
        <taxon>Oscillospiraceae</taxon>
        <taxon>Mageeibacillus</taxon>
    </lineage>
</organism>
<keyword evidence="4" id="KW-0460">Magnesium</keyword>
<dbReference type="InterPro" id="IPR036412">
    <property type="entry name" value="HAD-like_sf"/>
</dbReference>
<dbReference type="Gene3D" id="3.40.50.1000">
    <property type="entry name" value="HAD superfamily/HAD-like"/>
    <property type="match status" value="1"/>
</dbReference>
<evidence type="ECO:0000256" key="3">
    <source>
        <dbReference type="ARBA" id="ARBA00022723"/>
    </source>
</evidence>
<dbReference type="Gene3D" id="1.10.150.240">
    <property type="entry name" value="Putative phosphatase, domain 2"/>
    <property type="match status" value="1"/>
</dbReference>
<dbReference type="AlphaFoldDB" id="A0A2J8B0T8"/>